<name>A0A327KJW5_9BRAD</name>
<keyword evidence="2" id="KW-1185">Reference proteome</keyword>
<evidence type="ECO:0000313" key="2">
    <source>
        <dbReference type="Proteomes" id="UP000249130"/>
    </source>
</evidence>
<organism evidence="1 2">
    <name type="scientific">Rhodoplanes roseus</name>
    <dbReference type="NCBI Taxonomy" id="29409"/>
    <lineage>
        <taxon>Bacteria</taxon>
        <taxon>Pseudomonadati</taxon>
        <taxon>Pseudomonadota</taxon>
        <taxon>Alphaproteobacteria</taxon>
        <taxon>Hyphomicrobiales</taxon>
        <taxon>Nitrobacteraceae</taxon>
        <taxon>Rhodoplanes</taxon>
    </lineage>
</organism>
<dbReference type="EMBL" id="NPEX01000312">
    <property type="protein sequence ID" value="RAI39090.1"/>
    <property type="molecule type" value="Genomic_DNA"/>
</dbReference>
<evidence type="ECO:0000313" key="1">
    <source>
        <dbReference type="EMBL" id="RAI39090.1"/>
    </source>
</evidence>
<sequence length="341" mass="37422">MSDVVDIAGEAGLVPVSFKTGRAHAPRLSEPYVPGRRHPRFWTEAELDVIREWYPKGGVVACAARLPQHHSGKAGIYQRAAQLGLHAPRERGGGEKSPIVPPSDIDDILRREYAAQDGRRRGAIDAIADRLGLPRWWVTKRATKLGLTMAHKKEPPWTAAETALMSEVPLHDPEKAARIFREHGFARSPTAIVCRAKRLNLSRRFSEGLSAHQAAEILGFDSKTMGTYLIAGDCRATKRDDQRLPQQGGSRWVIAPADLRRFVLDHLDRIDLRKVDKVAFVGLIAGETEPPATPAAALPAPREKPDGATVVITVDGLGDIAVPARVLGRHARTCRNYSRGE</sequence>
<protein>
    <submittedName>
        <fullName evidence="1">Uncharacterized protein</fullName>
    </submittedName>
</protein>
<dbReference type="OrthoDB" id="8441220at2"/>
<dbReference type="Proteomes" id="UP000249130">
    <property type="component" value="Unassembled WGS sequence"/>
</dbReference>
<dbReference type="AlphaFoldDB" id="A0A327KJW5"/>
<accession>A0A327KJW5</accession>
<reference evidence="1 2" key="1">
    <citation type="submission" date="2017-07" db="EMBL/GenBank/DDBJ databases">
        <title>Draft Genome Sequences of Select Purple Nonsulfur Bacteria.</title>
        <authorList>
            <person name="Lasarre B."/>
            <person name="Mckinlay J.B."/>
        </authorList>
    </citation>
    <scope>NUCLEOTIDE SEQUENCE [LARGE SCALE GENOMIC DNA]</scope>
    <source>
        <strain evidence="1 2">DSM 5909</strain>
    </source>
</reference>
<comment type="caution">
    <text evidence="1">The sequence shown here is derived from an EMBL/GenBank/DDBJ whole genome shotgun (WGS) entry which is preliminary data.</text>
</comment>
<proteinExistence type="predicted"/>
<gene>
    <name evidence="1" type="ORF">CH341_26570</name>
</gene>
<dbReference type="RefSeq" id="WP_111422007.1">
    <property type="nucleotide sequence ID" value="NZ_NPEX01000312.1"/>
</dbReference>